<dbReference type="EMBL" id="BMES01000001">
    <property type="protein sequence ID" value="GGH18693.1"/>
    <property type="molecule type" value="Genomic_DNA"/>
</dbReference>
<gene>
    <name evidence="3" type="ORF">GCM10007036_21100</name>
</gene>
<organism evidence="3 4">
    <name type="scientific">Alsobacter metallidurans</name>
    <dbReference type="NCBI Taxonomy" id="340221"/>
    <lineage>
        <taxon>Bacteria</taxon>
        <taxon>Pseudomonadati</taxon>
        <taxon>Pseudomonadota</taxon>
        <taxon>Alphaproteobacteria</taxon>
        <taxon>Hyphomicrobiales</taxon>
        <taxon>Alsobacteraceae</taxon>
        <taxon>Alsobacter</taxon>
    </lineage>
</organism>
<evidence type="ECO:0000313" key="3">
    <source>
        <dbReference type="EMBL" id="GGH18693.1"/>
    </source>
</evidence>
<sequence length="76" mass="7948">MRRVKWSSSGSEPSFGPPDLAGSGRSGMQNVWKGFAAFLLGVTLGVSAIIFGETAISGAPGDEPASVWQGQPQLRR</sequence>
<keyword evidence="2" id="KW-0812">Transmembrane</keyword>
<evidence type="ECO:0000313" key="4">
    <source>
        <dbReference type="Proteomes" id="UP000603912"/>
    </source>
</evidence>
<proteinExistence type="predicted"/>
<reference evidence="3" key="1">
    <citation type="journal article" date="2014" name="Int. J. Syst. Evol. Microbiol.">
        <title>Complete genome sequence of Corynebacterium casei LMG S-19264T (=DSM 44701T), isolated from a smear-ripened cheese.</title>
        <authorList>
            <consortium name="US DOE Joint Genome Institute (JGI-PGF)"/>
            <person name="Walter F."/>
            <person name="Albersmeier A."/>
            <person name="Kalinowski J."/>
            <person name="Ruckert C."/>
        </authorList>
    </citation>
    <scope>NUCLEOTIDE SEQUENCE</scope>
    <source>
        <strain evidence="3">CGMCC 1.12214</strain>
    </source>
</reference>
<keyword evidence="2" id="KW-0472">Membrane</keyword>
<reference evidence="3" key="2">
    <citation type="submission" date="2020-09" db="EMBL/GenBank/DDBJ databases">
        <authorList>
            <person name="Sun Q."/>
            <person name="Zhou Y."/>
        </authorList>
    </citation>
    <scope>NUCLEOTIDE SEQUENCE</scope>
    <source>
        <strain evidence="3">CGMCC 1.12214</strain>
    </source>
</reference>
<evidence type="ECO:0000256" key="2">
    <source>
        <dbReference type="SAM" id="Phobius"/>
    </source>
</evidence>
<keyword evidence="4" id="KW-1185">Reference proteome</keyword>
<name>A0A917I667_9HYPH</name>
<keyword evidence="2" id="KW-1133">Transmembrane helix</keyword>
<accession>A0A917I667</accession>
<feature type="compositionally biased region" description="Low complexity" evidence="1">
    <location>
        <begin position="7"/>
        <end position="18"/>
    </location>
</feature>
<feature type="transmembrane region" description="Helical" evidence="2">
    <location>
        <begin position="35"/>
        <end position="56"/>
    </location>
</feature>
<feature type="region of interest" description="Disordered" evidence="1">
    <location>
        <begin position="1"/>
        <end position="23"/>
    </location>
</feature>
<evidence type="ECO:0000256" key="1">
    <source>
        <dbReference type="SAM" id="MobiDB-lite"/>
    </source>
</evidence>
<comment type="caution">
    <text evidence="3">The sequence shown here is derived from an EMBL/GenBank/DDBJ whole genome shotgun (WGS) entry which is preliminary data.</text>
</comment>
<protein>
    <submittedName>
        <fullName evidence="3">Uncharacterized protein</fullName>
    </submittedName>
</protein>
<feature type="region of interest" description="Disordered" evidence="1">
    <location>
        <begin position="57"/>
        <end position="76"/>
    </location>
</feature>
<dbReference type="AlphaFoldDB" id="A0A917I667"/>
<dbReference type="Proteomes" id="UP000603912">
    <property type="component" value="Unassembled WGS sequence"/>
</dbReference>